<keyword evidence="12" id="KW-0718">Serine biosynthesis</keyword>
<dbReference type="Gene3D" id="3.90.1150.10">
    <property type="entry name" value="Aspartate Aminotransferase, domain 1"/>
    <property type="match status" value="1"/>
</dbReference>
<evidence type="ECO:0000256" key="10">
    <source>
        <dbReference type="ARBA" id="ARBA00022898"/>
    </source>
</evidence>
<dbReference type="Gene3D" id="3.40.640.10">
    <property type="entry name" value="Type I PLP-dependent aspartate aminotransferase-like (Major domain)"/>
    <property type="match status" value="1"/>
</dbReference>
<comment type="caution">
    <text evidence="17">The sequence shown here is derived from an EMBL/GenBank/DDBJ whole genome shotgun (WGS) entry which is preliminary data.</text>
</comment>
<comment type="cofactor">
    <cofactor evidence="1">
        <name>pyridoxal 5'-phosphate</name>
        <dbReference type="ChEBI" id="CHEBI:597326"/>
    </cofactor>
</comment>
<evidence type="ECO:0000256" key="13">
    <source>
        <dbReference type="ARBA" id="ARBA00031421"/>
    </source>
</evidence>
<keyword evidence="6" id="KW-0963">Cytoplasm</keyword>
<comment type="catalytic activity">
    <reaction evidence="14">
        <text>4-(phosphooxy)-L-threonine + 2-oxoglutarate = (R)-3-hydroxy-2-oxo-4-phosphooxybutanoate + L-glutamate</text>
        <dbReference type="Rhea" id="RHEA:16573"/>
        <dbReference type="ChEBI" id="CHEBI:16810"/>
        <dbReference type="ChEBI" id="CHEBI:29985"/>
        <dbReference type="ChEBI" id="CHEBI:58452"/>
        <dbReference type="ChEBI" id="CHEBI:58538"/>
        <dbReference type="EC" id="2.6.1.52"/>
    </reaction>
</comment>
<dbReference type="InterPro" id="IPR006272">
    <property type="entry name" value="Pser_aminoTfrase_mycobac"/>
</dbReference>
<keyword evidence="18" id="KW-1185">Reference proteome</keyword>
<dbReference type="InterPro" id="IPR015424">
    <property type="entry name" value="PyrdxlP-dep_Trfase"/>
</dbReference>
<evidence type="ECO:0000256" key="14">
    <source>
        <dbReference type="ARBA" id="ARBA00047630"/>
    </source>
</evidence>
<comment type="pathway">
    <text evidence="3">Amino-acid biosynthesis; L-serine biosynthesis; L-serine from 3-phospho-D-glycerate: step 2/3.</text>
</comment>
<dbReference type="PANTHER" id="PTHR21152">
    <property type="entry name" value="AMINOTRANSFERASE CLASS V"/>
    <property type="match status" value="1"/>
</dbReference>
<evidence type="ECO:0000256" key="8">
    <source>
        <dbReference type="ARBA" id="ARBA00022605"/>
    </source>
</evidence>
<dbReference type="EMBL" id="JAGFBM010000010">
    <property type="protein sequence ID" value="MBO3086649.1"/>
    <property type="molecule type" value="Genomic_DNA"/>
</dbReference>
<dbReference type="PANTHER" id="PTHR21152:SF40">
    <property type="entry name" value="ALANINE--GLYOXYLATE AMINOTRANSFERASE"/>
    <property type="match status" value="1"/>
</dbReference>
<feature type="domain" description="Aminotransferase class V" evidence="16">
    <location>
        <begin position="137"/>
        <end position="328"/>
    </location>
</feature>
<evidence type="ECO:0000256" key="4">
    <source>
        <dbReference type="ARBA" id="ARBA00006904"/>
    </source>
</evidence>
<dbReference type="SUPFAM" id="SSF53383">
    <property type="entry name" value="PLP-dependent transferases"/>
    <property type="match status" value="1"/>
</dbReference>
<organism evidence="17 18">
    <name type="scientific">Cellulomonas fengjieae</name>
    <dbReference type="NCBI Taxonomy" id="2819978"/>
    <lineage>
        <taxon>Bacteria</taxon>
        <taxon>Bacillati</taxon>
        <taxon>Actinomycetota</taxon>
        <taxon>Actinomycetes</taxon>
        <taxon>Micrococcales</taxon>
        <taxon>Cellulomonadaceae</taxon>
        <taxon>Cellulomonas</taxon>
    </lineage>
</organism>
<dbReference type="Proteomes" id="UP000678317">
    <property type="component" value="Unassembled WGS sequence"/>
</dbReference>
<dbReference type="InterPro" id="IPR000192">
    <property type="entry name" value="Aminotrans_V_dom"/>
</dbReference>
<evidence type="ECO:0000256" key="7">
    <source>
        <dbReference type="ARBA" id="ARBA00022576"/>
    </source>
</evidence>
<dbReference type="Pfam" id="PF00266">
    <property type="entry name" value="Aminotran_5"/>
    <property type="match status" value="1"/>
</dbReference>
<reference evidence="17 18" key="1">
    <citation type="submission" date="2021-03" db="EMBL/GenBank/DDBJ databases">
        <title>novel species in genus Cellulomonas.</title>
        <authorList>
            <person name="Zhang G."/>
        </authorList>
    </citation>
    <scope>NUCLEOTIDE SEQUENCE [LARGE SCALE GENOMIC DNA]</scope>
    <source>
        <strain evidence="18">zg-ZUI188</strain>
    </source>
</reference>
<keyword evidence="8" id="KW-0028">Amino-acid biosynthesis</keyword>
<keyword evidence="11" id="KW-0664">Pyridoxine biosynthesis</keyword>
<dbReference type="InterPro" id="IPR015422">
    <property type="entry name" value="PyrdxlP-dep_Trfase_small"/>
</dbReference>
<comment type="similarity">
    <text evidence="4">Belongs to the class-V pyridoxal-phosphate-dependent aminotransferase family. SerC subfamily.</text>
</comment>
<keyword evidence="9 17" id="KW-0808">Transferase</keyword>
<dbReference type="InterPro" id="IPR015421">
    <property type="entry name" value="PyrdxlP-dep_Trfase_major"/>
</dbReference>
<evidence type="ECO:0000256" key="12">
    <source>
        <dbReference type="ARBA" id="ARBA00023299"/>
    </source>
</evidence>
<evidence type="ECO:0000256" key="2">
    <source>
        <dbReference type="ARBA" id="ARBA00003483"/>
    </source>
</evidence>
<dbReference type="InterPro" id="IPR022278">
    <property type="entry name" value="Pser_aminoTfrase"/>
</dbReference>
<evidence type="ECO:0000256" key="5">
    <source>
        <dbReference type="ARBA" id="ARBA00013030"/>
    </source>
</evidence>
<protein>
    <recommendedName>
        <fullName evidence="5">phosphoserine transaminase</fullName>
        <ecNumber evidence="5">2.6.1.52</ecNumber>
    </recommendedName>
    <alternativeName>
        <fullName evidence="13">Phosphohydroxythreonine aminotransferase</fullName>
    </alternativeName>
</protein>
<dbReference type="NCBIfam" id="TIGR01366">
    <property type="entry name" value="serC_3"/>
    <property type="match status" value="1"/>
</dbReference>
<evidence type="ECO:0000256" key="3">
    <source>
        <dbReference type="ARBA" id="ARBA00005099"/>
    </source>
</evidence>
<evidence type="ECO:0000259" key="16">
    <source>
        <dbReference type="Pfam" id="PF00266"/>
    </source>
</evidence>
<comment type="function">
    <text evidence="2">Catalyzes the reversible conversion of 3-phosphohydroxypyruvate to phosphoserine and of 3-hydroxy-2-oxo-4-phosphonooxybutanoate to phosphohydroxythreonine.</text>
</comment>
<comment type="catalytic activity">
    <reaction evidence="15">
        <text>O-phospho-L-serine + 2-oxoglutarate = 3-phosphooxypyruvate + L-glutamate</text>
        <dbReference type="Rhea" id="RHEA:14329"/>
        <dbReference type="ChEBI" id="CHEBI:16810"/>
        <dbReference type="ChEBI" id="CHEBI:18110"/>
        <dbReference type="ChEBI" id="CHEBI:29985"/>
        <dbReference type="ChEBI" id="CHEBI:57524"/>
        <dbReference type="EC" id="2.6.1.52"/>
    </reaction>
</comment>
<dbReference type="GO" id="GO:0004648">
    <property type="term" value="F:O-phospho-L-serine:2-oxoglutarate aminotransferase activity"/>
    <property type="evidence" value="ECO:0007669"/>
    <property type="project" value="UniProtKB-EC"/>
</dbReference>
<accession>A0ABS3SLM2</accession>
<keyword evidence="7 17" id="KW-0032">Aminotransferase</keyword>
<evidence type="ECO:0000256" key="1">
    <source>
        <dbReference type="ARBA" id="ARBA00001933"/>
    </source>
</evidence>
<evidence type="ECO:0000256" key="15">
    <source>
        <dbReference type="ARBA" id="ARBA00049007"/>
    </source>
</evidence>
<evidence type="ECO:0000313" key="17">
    <source>
        <dbReference type="EMBL" id="MBO3086649.1"/>
    </source>
</evidence>
<evidence type="ECO:0000313" key="18">
    <source>
        <dbReference type="Proteomes" id="UP000678317"/>
    </source>
</evidence>
<dbReference type="EC" id="2.6.1.52" evidence="5"/>
<keyword evidence="10" id="KW-0663">Pyridoxal phosphate</keyword>
<gene>
    <name evidence="17" type="ORF">J4035_18555</name>
</gene>
<evidence type="ECO:0000256" key="11">
    <source>
        <dbReference type="ARBA" id="ARBA00023096"/>
    </source>
</evidence>
<sequence length="371" mass="38998">MTIPAHLLPVDGRFGSGPSKVRPQQLDALAASGTRLMGTSHRQAPVRALVGRVRAGLATLLDLPDGYEIVLGNGGSTLFWDVATLCLVRDRGAFGTFGEFGAKFAAAASRAPFLGEPLVTAAPPGEVAVPTRVDGVDVYAWPHNETSTGVVAPVRRVAGSREQDALVLVDGTSGAGGLMVDVAQTDVYYFAPQKSFASDGGLWLAAVSPGAVERAARIESSGRWVPESLSLTTAVTSSRLDQTLNTPAIATLVLLAEQLDWILGNGGMAWAAQRTATSAGHLYGWALARDWATPFVADPGLRSNVVGTIDLAAHIEAPTVARVLRAHGVVDVEPYRKLGRNQLRVAMYPAVEPDDVLALTACIDHVVDQLL</sequence>
<name>A0ABS3SLM2_9CELL</name>
<dbReference type="PIRSF" id="PIRSF000525">
    <property type="entry name" value="SerC"/>
    <property type="match status" value="1"/>
</dbReference>
<evidence type="ECO:0000256" key="9">
    <source>
        <dbReference type="ARBA" id="ARBA00022679"/>
    </source>
</evidence>
<proteinExistence type="inferred from homology"/>
<evidence type="ECO:0000256" key="6">
    <source>
        <dbReference type="ARBA" id="ARBA00022490"/>
    </source>
</evidence>